<dbReference type="PRINTS" id="PR00328">
    <property type="entry name" value="SAR1GTPBP"/>
</dbReference>
<dbReference type="SUPFAM" id="SSF52540">
    <property type="entry name" value="P-loop containing nucleoside triphosphate hydrolases"/>
    <property type="match status" value="1"/>
</dbReference>
<keyword evidence="1" id="KW-0547">Nucleotide-binding</keyword>
<dbReference type="PANTHER" id="PTHR46693">
    <property type="entry name" value="ADP-RIBOSYLATION FACTOR-LIKE PROTEIN 15"/>
    <property type="match status" value="1"/>
</dbReference>
<evidence type="ECO:0000256" key="2">
    <source>
        <dbReference type="ARBA" id="ARBA00023134"/>
    </source>
</evidence>
<proteinExistence type="predicted"/>
<dbReference type="Proteomes" id="UP001642483">
    <property type="component" value="Unassembled WGS sequence"/>
</dbReference>
<comment type="caution">
    <text evidence="3">The sequence shown here is derived from an EMBL/GenBank/DDBJ whole genome shotgun (WGS) entry which is preliminary data.</text>
</comment>
<dbReference type="EMBL" id="CAWYQH010000141">
    <property type="protein sequence ID" value="CAK8693940.1"/>
    <property type="molecule type" value="Genomic_DNA"/>
</dbReference>
<dbReference type="CDD" id="cd00878">
    <property type="entry name" value="Arf_Arl"/>
    <property type="match status" value="1"/>
</dbReference>
<dbReference type="InterPro" id="IPR042292">
    <property type="entry name" value="ARL15"/>
</dbReference>
<evidence type="ECO:0008006" key="5">
    <source>
        <dbReference type="Google" id="ProtNLM"/>
    </source>
</evidence>
<dbReference type="PANTHER" id="PTHR46693:SF1">
    <property type="entry name" value="ADP-RIBOSYLATION FACTOR-LIKE PROTEIN 15"/>
    <property type="match status" value="1"/>
</dbReference>
<dbReference type="SMART" id="SM00177">
    <property type="entry name" value="ARF"/>
    <property type="match status" value="1"/>
</dbReference>
<dbReference type="SMART" id="SM00178">
    <property type="entry name" value="SAR"/>
    <property type="match status" value="1"/>
</dbReference>
<dbReference type="Pfam" id="PF00025">
    <property type="entry name" value="Arf"/>
    <property type="match status" value="1"/>
</dbReference>
<reference evidence="3 4" key="1">
    <citation type="submission" date="2024-02" db="EMBL/GenBank/DDBJ databases">
        <authorList>
            <person name="Daric V."/>
            <person name="Darras S."/>
        </authorList>
    </citation>
    <scope>NUCLEOTIDE SEQUENCE [LARGE SCALE GENOMIC DNA]</scope>
</reference>
<sequence>MAENCGFCCGICRICLYSTYNCCCCTKESAPLREFQIICIGITNSGKSTLLAVLTNENSDTVVPTIGFNIKEIQLPNALLKVKELGGGENIRSFWSRYYDNVQGVVFVIDGLCTHDQLEDTRREIHGAIKHPDLQTLPWMILCNKQDLEGASTHHKVIEVLQLRDVMQANSNIIVKSCSKINKDSLMADFEAFSDLLLQFYSNSHNEPGARV</sequence>
<name>A0ABP0GQU4_CLALP</name>
<evidence type="ECO:0000256" key="1">
    <source>
        <dbReference type="ARBA" id="ARBA00022741"/>
    </source>
</evidence>
<keyword evidence="2" id="KW-0342">GTP-binding</keyword>
<evidence type="ECO:0000313" key="3">
    <source>
        <dbReference type="EMBL" id="CAK8693940.1"/>
    </source>
</evidence>
<dbReference type="InterPro" id="IPR027417">
    <property type="entry name" value="P-loop_NTPase"/>
</dbReference>
<dbReference type="PROSITE" id="PS51417">
    <property type="entry name" value="ARF"/>
    <property type="match status" value="1"/>
</dbReference>
<protein>
    <recommendedName>
        <fullName evidence="5">ADP-ribosylation factor-like protein 15</fullName>
    </recommendedName>
</protein>
<dbReference type="Gene3D" id="3.40.50.300">
    <property type="entry name" value="P-loop containing nucleotide triphosphate hydrolases"/>
    <property type="match status" value="1"/>
</dbReference>
<dbReference type="InterPro" id="IPR006689">
    <property type="entry name" value="Small_GTPase_ARF/SAR"/>
</dbReference>
<evidence type="ECO:0000313" key="4">
    <source>
        <dbReference type="Proteomes" id="UP001642483"/>
    </source>
</evidence>
<organism evidence="3 4">
    <name type="scientific">Clavelina lepadiformis</name>
    <name type="common">Light-bulb sea squirt</name>
    <name type="synonym">Ascidia lepadiformis</name>
    <dbReference type="NCBI Taxonomy" id="159417"/>
    <lineage>
        <taxon>Eukaryota</taxon>
        <taxon>Metazoa</taxon>
        <taxon>Chordata</taxon>
        <taxon>Tunicata</taxon>
        <taxon>Ascidiacea</taxon>
        <taxon>Aplousobranchia</taxon>
        <taxon>Clavelinidae</taxon>
        <taxon>Clavelina</taxon>
    </lineage>
</organism>
<gene>
    <name evidence="3" type="ORF">CVLEPA_LOCUS27226</name>
</gene>
<accession>A0ABP0GQU4</accession>
<keyword evidence="4" id="KW-1185">Reference proteome</keyword>